<dbReference type="Proteomes" id="UP000252124">
    <property type="component" value="Unassembled WGS sequence"/>
</dbReference>
<name>A0ABX9GEX9_9BURK</name>
<gene>
    <name evidence="1" type="ORF">DFP87_102377</name>
</gene>
<protein>
    <submittedName>
        <fullName evidence="1">Phage regulator Rha-like protein</fullName>
    </submittedName>
</protein>
<evidence type="ECO:0000313" key="1">
    <source>
        <dbReference type="EMBL" id="RBP22633.1"/>
    </source>
</evidence>
<dbReference type="InterPro" id="IPR014054">
    <property type="entry name" value="Phage_regulatory_Rha"/>
</dbReference>
<comment type="caution">
    <text evidence="1">The sequence shown here is derived from an EMBL/GenBank/DDBJ whole genome shotgun (WGS) entry which is preliminary data.</text>
</comment>
<dbReference type="GeneID" id="99730866"/>
<organism evidence="1 2">
    <name type="scientific">Achromobacter marplatensis</name>
    <dbReference type="NCBI Taxonomy" id="470868"/>
    <lineage>
        <taxon>Bacteria</taxon>
        <taxon>Pseudomonadati</taxon>
        <taxon>Pseudomonadota</taxon>
        <taxon>Betaproteobacteria</taxon>
        <taxon>Burkholderiales</taxon>
        <taxon>Alcaligenaceae</taxon>
        <taxon>Achromobacter</taxon>
    </lineage>
</organism>
<keyword evidence="2" id="KW-1185">Reference proteome</keyword>
<proteinExistence type="predicted"/>
<dbReference type="RefSeq" id="WP_208625044.1">
    <property type="nucleotide sequence ID" value="NZ_CADIJU010000004.1"/>
</dbReference>
<dbReference type="EMBL" id="QNRM01000002">
    <property type="protein sequence ID" value="RBP22633.1"/>
    <property type="molecule type" value="Genomic_DNA"/>
</dbReference>
<evidence type="ECO:0000313" key="2">
    <source>
        <dbReference type="Proteomes" id="UP000252124"/>
    </source>
</evidence>
<accession>A0ABX9GEX9</accession>
<dbReference type="Pfam" id="PF09669">
    <property type="entry name" value="Phage_pRha"/>
    <property type="match status" value="1"/>
</dbReference>
<reference evidence="1 2" key="1">
    <citation type="submission" date="2018-06" db="EMBL/GenBank/DDBJ databases">
        <title>Genomic Encyclopedia of Type Strains, Phase III (KMG-III): the genomes of soil and plant-associated and newly described type strains.</title>
        <authorList>
            <person name="Whitman W."/>
        </authorList>
    </citation>
    <scope>NUCLEOTIDE SEQUENCE [LARGE SCALE GENOMIC DNA]</scope>
    <source>
        <strain evidence="1 2">CECT 7342</strain>
    </source>
</reference>
<sequence length="232" mass="25805">MAMTTEEKGLDSCKSATPTTSARVTALTLHPVKGEPCIDSRLLALHLRNQHESVCELIERHRHRFERISQLRFQTDVGKRKQGGGNPERYALLTEDQAYYLLSLSKSTERVADLKLQLVLTFREVRQAQDLTQVEYLPTYHALHDEIHALAGRSQNARFVHINVNKLVNKAIGVGAGERGRLDVPRKSMLIAAQYVASTAMHGAADHHEGYAQARDALERFGATLLGGGHHA</sequence>